<keyword evidence="4 7" id="KW-0378">Hydrolase</keyword>
<dbReference type="GO" id="GO:0007165">
    <property type="term" value="P:signal transduction"/>
    <property type="evidence" value="ECO:0007669"/>
    <property type="project" value="TreeGrafter"/>
</dbReference>
<dbReference type="Gene3D" id="3.40.190.80">
    <property type="match status" value="1"/>
</dbReference>
<dbReference type="GO" id="GO:0046854">
    <property type="term" value="P:phosphatidylinositol phosphate biosynthetic process"/>
    <property type="evidence" value="ECO:0007669"/>
    <property type="project" value="InterPro"/>
</dbReference>
<dbReference type="GO" id="GO:0006020">
    <property type="term" value="P:inositol metabolic process"/>
    <property type="evidence" value="ECO:0007669"/>
    <property type="project" value="TreeGrafter"/>
</dbReference>
<accession>A0A6J4IM35</accession>
<feature type="binding site" evidence="6">
    <location>
        <position position="67"/>
    </location>
    <ligand>
        <name>Mg(2+)</name>
        <dbReference type="ChEBI" id="CHEBI:18420"/>
        <label>1</label>
        <note>catalytic</note>
    </ligand>
</feature>
<keyword evidence="5 6" id="KW-0460">Magnesium</keyword>
<dbReference type="PROSITE" id="PS00630">
    <property type="entry name" value="IMP_2"/>
    <property type="match status" value="1"/>
</dbReference>
<dbReference type="PRINTS" id="PR00377">
    <property type="entry name" value="IMPHPHTASES"/>
</dbReference>
<comment type="catalytic activity">
    <reaction evidence="1">
        <text>a myo-inositol phosphate + H2O = myo-inositol + phosphate</text>
        <dbReference type="Rhea" id="RHEA:24056"/>
        <dbReference type="ChEBI" id="CHEBI:15377"/>
        <dbReference type="ChEBI" id="CHEBI:17268"/>
        <dbReference type="ChEBI" id="CHEBI:43474"/>
        <dbReference type="ChEBI" id="CHEBI:84139"/>
        <dbReference type="EC" id="3.1.3.25"/>
    </reaction>
</comment>
<dbReference type="InterPro" id="IPR020583">
    <property type="entry name" value="Inositol_monoP_metal-BS"/>
</dbReference>
<evidence type="ECO:0000256" key="1">
    <source>
        <dbReference type="ARBA" id="ARBA00001033"/>
    </source>
</evidence>
<reference evidence="7" key="1">
    <citation type="submission" date="2020-02" db="EMBL/GenBank/DDBJ databases">
        <authorList>
            <person name="Meier V. D."/>
        </authorList>
    </citation>
    <scope>NUCLEOTIDE SEQUENCE</scope>
    <source>
        <strain evidence="7">AVDCRST_MAG92</strain>
    </source>
</reference>
<feature type="binding site" evidence="6">
    <location>
        <position position="209"/>
    </location>
    <ligand>
        <name>Mg(2+)</name>
        <dbReference type="ChEBI" id="CHEBI:18420"/>
        <label>1</label>
        <note>catalytic</note>
    </ligand>
</feature>
<dbReference type="GO" id="GO:0046872">
    <property type="term" value="F:metal ion binding"/>
    <property type="evidence" value="ECO:0007669"/>
    <property type="project" value="UniProtKB-KW"/>
</dbReference>
<dbReference type="PANTHER" id="PTHR20854:SF4">
    <property type="entry name" value="INOSITOL-1-MONOPHOSPHATASE-RELATED"/>
    <property type="match status" value="1"/>
</dbReference>
<evidence type="ECO:0000313" key="7">
    <source>
        <dbReference type="EMBL" id="CAA9254403.1"/>
    </source>
</evidence>
<proteinExistence type="predicted"/>
<dbReference type="PANTHER" id="PTHR20854">
    <property type="entry name" value="INOSITOL MONOPHOSPHATASE"/>
    <property type="match status" value="1"/>
</dbReference>
<dbReference type="Gene3D" id="3.30.540.10">
    <property type="entry name" value="Fructose-1,6-Bisphosphatase, subunit A, domain 1"/>
    <property type="match status" value="1"/>
</dbReference>
<name>A0A6J4IM35_9CYAN</name>
<sequence length="273" mass="29833">MEFWASVLDFCQNITQKVGIQLMADFGQVQASNKDDGSLVTKSDAFADQEITKAIAFQFPTHGILSEEAQHVFPDTEWCWIIDPLDGTTNFTRGIPIWGISLGLLYKGTPVFGYVHFPPIAQSFHGFWLGESGITGVETAAFLNGKPIHSSTDSPSNNHFFNLCSRSTSIMQQPFPCKIRMLGVASYNFLTVATGAVLGGVEATPKIWDIAGAWVIVQAAGGVWVSLDDEAIFPLKVGQNYGRRSLPTLVASNPELVSVFKPLVEFIGKKKRT</sequence>
<comment type="cofactor">
    <cofactor evidence="6">
        <name>Mg(2+)</name>
        <dbReference type="ChEBI" id="CHEBI:18420"/>
    </cofactor>
</comment>
<evidence type="ECO:0000256" key="2">
    <source>
        <dbReference type="ARBA" id="ARBA00013106"/>
    </source>
</evidence>
<dbReference type="EMBL" id="CADCTM010000325">
    <property type="protein sequence ID" value="CAA9254403.1"/>
    <property type="molecule type" value="Genomic_DNA"/>
</dbReference>
<dbReference type="InterPro" id="IPR000760">
    <property type="entry name" value="Inositol_monophosphatase-like"/>
</dbReference>
<evidence type="ECO:0000256" key="6">
    <source>
        <dbReference type="PIRSR" id="PIRSR600760-2"/>
    </source>
</evidence>
<evidence type="ECO:0000256" key="3">
    <source>
        <dbReference type="ARBA" id="ARBA00022723"/>
    </source>
</evidence>
<feature type="binding site" evidence="6">
    <location>
        <position position="85"/>
    </location>
    <ligand>
        <name>Mg(2+)</name>
        <dbReference type="ChEBI" id="CHEBI:18420"/>
        <label>1</label>
        <note>catalytic</note>
    </ligand>
</feature>
<gene>
    <name evidence="7" type="ORF">AVDCRST_MAG92-2159</name>
</gene>
<dbReference type="EC" id="3.1.3.25" evidence="2"/>
<evidence type="ECO:0000256" key="5">
    <source>
        <dbReference type="ARBA" id="ARBA00022842"/>
    </source>
</evidence>
<dbReference type="PROSITE" id="PS00629">
    <property type="entry name" value="IMP_1"/>
    <property type="match status" value="1"/>
</dbReference>
<dbReference type="Pfam" id="PF00459">
    <property type="entry name" value="Inositol_P"/>
    <property type="match status" value="1"/>
</dbReference>
<organism evidence="7">
    <name type="scientific">uncultured Coleofasciculus sp</name>
    <dbReference type="NCBI Taxonomy" id="1267456"/>
    <lineage>
        <taxon>Bacteria</taxon>
        <taxon>Bacillati</taxon>
        <taxon>Cyanobacteriota</taxon>
        <taxon>Cyanophyceae</taxon>
        <taxon>Coleofasciculales</taxon>
        <taxon>Coleofasciculaceae</taxon>
        <taxon>Coleofasciculus</taxon>
        <taxon>environmental samples</taxon>
    </lineage>
</organism>
<dbReference type="SUPFAM" id="SSF56655">
    <property type="entry name" value="Carbohydrate phosphatase"/>
    <property type="match status" value="1"/>
</dbReference>
<dbReference type="AlphaFoldDB" id="A0A6J4IM35"/>
<keyword evidence="3 6" id="KW-0479">Metal-binding</keyword>
<dbReference type="InterPro" id="IPR020550">
    <property type="entry name" value="Inositol_monophosphatase_CS"/>
</dbReference>
<evidence type="ECO:0000256" key="4">
    <source>
        <dbReference type="ARBA" id="ARBA00022801"/>
    </source>
</evidence>
<feature type="binding site" evidence="6">
    <location>
        <position position="83"/>
    </location>
    <ligand>
        <name>Mg(2+)</name>
        <dbReference type="ChEBI" id="CHEBI:18420"/>
        <label>1</label>
        <note>catalytic</note>
    </ligand>
</feature>
<feature type="binding site" evidence="6">
    <location>
        <position position="86"/>
    </location>
    <ligand>
        <name>Mg(2+)</name>
        <dbReference type="ChEBI" id="CHEBI:18420"/>
        <label>1</label>
        <note>catalytic</note>
    </ligand>
</feature>
<dbReference type="CDD" id="cd01643">
    <property type="entry name" value="Bacterial_IMPase_like_2"/>
    <property type="match status" value="1"/>
</dbReference>
<dbReference type="GO" id="GO:0008934">
    <property type="term" value="F:inositol monophosphate 1-phosphatase activity"/>
    <property type="evidence" value="ECO:0007669"/>
    <property type="project" value="TreeGrafter"/>
</dbReference>
<protein>
    <recommendedName>
        <fullName evidence="2">inositol-phosphate phosphatase</fullName>
        <ecNumber evidence="2">3.1.3.25</ecNumber>
    </recommendedName>
</protein>